<evidence type="ECO:0000313" key="4">
    <source>
        <dbReference type="RefSeq" id="XP_038978526.1"/>
    </source>
</evidence>
<dbReference type="RefSeq" id="XP_017699163.1">
    <property type="nucleotide sequence ID" value="XM_017843674.3"/>
</dbReference>
<sequence length="113" mass="12496">MVKQKIVMKVTMEDSRKRSKALRSAVGSPGVISASVDGDKIVVEGDGIDPVALTATLRKRMGYVELVSVAAKDEKKEEKETKPVVWPYHIQVAPPYTAYGYHQPNYEPSCNTM</sequence>
<evidence type="ECO:0000313" key="1">
    <source>
        <dbReference type="Proteomes" id="UP000228380"/>
    </source>
</evidence>
<dbReference type="Gene3D" id="3.30.70.100">
    <property type="match status" value="1"/>
</dbReference>
<dbReference type="Proteomes" id="UP000228380">
    <property type="component" value="Chromosome 1"/>
</dbReference>
<name>A0A8B8ZW62_PHODC</name>
<dbReference type="GeneID" id="103710676"/>
<dbReference type="PANTHER" id="PTHR46371">
    <property type="entry name" value="OS04G0464100 PROTEIN"/>
    <property type="match status" value="1"/>
</dbReference>
<evidence type="ECO:0000313" key="3">
    <source>
        <dbReference type="RefSeq" id="XP_017699163.1"/>
    </source>
</evidence>
<gene>
    <name evidence="4" type="primary">LOC120103711</name>
    <name evidence="2 3" type="synonym">LOC103710676</name>
</gene>
<dbReference type="RefSeq" id="XP_038978526.1">
    <property type="nucleotide sequence ID" value="XM_039122598.1"/>
</dbReference>
<proteinExistence type="predicted"/>
<dbReference type="GeneID" id="120103711"/>
<protein>
    <submittedName>
        <fullName evidence="2 4">Heavy metal-associated isoprenylated plant protein 16-like</fullName>
    </submittedName>
    <submittedName>
        <fullName evidence="3">Heavy metal-associated isoprenylated plant protein 16-like isoform X3</fullName>
    </submittedName>
</protein>
<dbReference type="AlphaFoldDB" id="A0A8B8ZW62"/>
<accession>A0A8B8ZW62</accession>
<dbReference type="RefSeq" id="XP_008794752.1">
    <property type="nucleotide sequence ID" value="XM_008796530.4"/>
</dbReference>
<reference evidence="2 3" key="2">
    <citation type="submission" date="2025-04" db="UniProtKB">
        <authorList>
            <consortium name="RefSeq"/>
        </authorList>
    </citation>
    <scope>IDENTIFICATION</scope>
    <source>
        <tissue evidence="2 3">Young leaves</tissue>
    </source>
</reference>
<dbReference type="KEGG" id="pda:103710676"/>
<organism evidence="1 4">
    <name type="scientific">Phoenix dactylifera</name>
    <name type="common">Date palm</name>
    <dbReference type="NCBI Taxonomy" id="42345"/>
    <lineage>
        <taxon>Eukaryota</taxon>
        <taxon>Viridiplantae</taxon>
        <taxon>Streptophyta</taxon>
        <taxon>Embryophyta</taxon>
        <taxon>Tracheophyta</taxon>
        <taxon>Spermatophyta</taxon>
        <taxon>Magnoliopsida</taxon>
        <taxon>Liliopsida</taxon>
        <taxon>Arecaceae</taxon>
        <taxon>Coryphoideae</taxon>
        <taxon>Phoeniceae</taxon>
        <taxon>Phoenix</taxon>
    </lineage>
</organism>
<reference evidence="1" key="1">
    <citation type="journal article" date="2019" name="Nat. Commun.">
        <title>Genome-wide association mapping of date palm fruit traits.</title>
        <authorList>
            <person name="Hazzouri K.M."/>
            <person name="Gros-Balthazard M."/>
            <person name="Flowers J.M."/>
            <person name="Copetti D."/>
            <person name="Lemansour A."/>
            <person name="Lebrun M."/>
            <person name="Masmoudi K."/>
            <person name="Ferrand S."/>
            <person name="Dhar M.I."/>
            <person name="Fresquez Z.A."/>
            <person name="Rosas U."/>
            <person name="Zhang J."/>
            <person name="Talag J."/>
            <person name="Lee S."/>
            <person name="Kudrna D."/>
            <person name="Powell R.F."/>
            <person name="Leitch I.J."/>
            <person name="Krueger R.R."/>
            <person name="Wing R.A."/>
            <person name="Amiri K.M.A."/>
            <person name="Purugganan M.D."/>
        </authorList>
    </citation>
    <scope>NUCLEOTIDE SEQUENCE [LARGE SCALE GENOMIC DNA]</scope>
    <source>
        <strain evidence="1">cv. Khalas</strain>
    </source>
</reference>
<dbReference type="InterPro" id="IPR044296">
    <property type="entry name" value="HIPP46"/>
</dbReference>
<keyword evidence="1" id="KW-1185">Reference proteome</keyword>
<dbReference type="KEGG" id="pda:120103711"/>
<evidence type="ECO:0000313" key="2">
    <source>
        <dbReference type="RefSeq" id="XP_008794752.1"/>
    </source>
</evidence>
<dbReference type="OrthoDB" id="692882at2759"/>